<accession>A0A182IK52</accession>
<dbReference type="VEuPathDB" id="VectorBase:AATE000678"/>
<protein>
    <submittedName>
        <fullName evidence="1">Uncharacterized protein</fullName>
    </submittedName>
</protein>
<proteinExistence type="predicted"/>
<dbReference type="EnsemblMetazoa" id="AATE000678-RA">
    <property type="protein sequence ID" value="AATE000678-PA.1"/>
    <property type="gene ID" value="AATE000678"/>
</dbReference>
<sequence length="403" mass="44551">MERSGRRTVCTSTVASVGVGCSMLPAKCGGWSYDGSDMVGVMPSSGLRRARLTQPLERVVHLHDAGARERVDLAHRHDVRQHVAQPLRIEEVQVAQRRVVVVQQDAVVVQEHGGLVQLGPVAEALEAAQLHLVRHQLAVALGVQHRVGALLALGGRDLRDHVLQRQVAGRDALVEQRLLAAGRPERERGVVDQPGQQLDVVPGPAAHLDRVEHARQPDLLRVRHGDEAVADQLLQLLGLLRRQRLADRVVVRADDDDGRVGGARLNVAEPLEHLGQAAPPVDDAPQHQVEAALGQEVLYSRCPPKSHVRKTTGPWLDWPRTFFSHTQSPMSTPTVDMLAPRDVFWLMCRWPIRFAQWSTGFLPRADPSLRSCSSRLVLPMPCTPTTISFMRAYGRASSYTDFR</sequence>
<dbReference type="PROSITE" id="PS51257">
    <property type="entry name" value="PROKAR_LIPOPROTEIN"/>
    <property type="match status" value="1"/>
</dbReference>
<name>A0A182IK52_ANOAO</name>
<dbReference type="AlphaFoldDB" id="A0A182IK52"/>
<reference evidence="1" key="1">
    <citation type="submission" date="2022-08" db="UniProtKB">
        <authorList>
            <consortium name="EnsemblMetazoa"/>
        </authorList>
    </citation>
    <scope>IDENTIFICATION</scope>
    <source>
        <strain evidence="1">EBRO</strain>
    </source>
</reference>
<evidence type="ECO:0000313" key="1">
    <source>
        <dbReference type="EnsemblMetazoa" id="AATE000678-PA.1"/>
    </source>
</evidence>
<organism evidence="1">
    <name type="scientific">Anopheles atroparvus</name>
    <name type="common">European mosquito</name>
    <dbReference type="NCBI Taxonomy" id="41427"/>
    <lineage>
        <taxon>Eukaryota</taxon>
        <taxon>Metazoa</taxon>
        <taxon>Ecdysozoa</taxon>
        <taxon>Arthropoda</taxon>
        <taxon>Hexapoda</taxon>
        <taxon>Insecta</taxon>
        <taxon>Pterygota</taxon>
        <taxon>Neoptera</taxon>
        <taxon>Endopterygota</taxon>
        <taxon>Diptera</taxon>
        <taxon>Nematocera</taxon>
        <taxon>Culicoidea</taxon>
        <taxon>Culicidae</taxon>
        <taxon>Anophelinae</taxon>
        <taxon>Anopheles</taxon>
    </lineage>
</organism>